<evidence type="ECO:0000256" key="5">
    <source>
        <dbReference type="ARBA" id="ARBA00022692"/>
    </source>
</evidence>
<evidence type="ECO:0000256" key="1">
    <source>
        <dbReference type="ARBA" id="ARBA00004141"/>
    </source>
</evidence>
<reference evidence="10" key="1">
    <citation type="journal article" date="2019" name="Int. J. Syst. Evol. Microbiol.">
        <title>The Global Catalogue of Microorganisms (GCM) 10K type strain sequencing project: providing services to taxonomists for standard genome sequencing and annotation.</title>
        <authorList>
            <consortium name="The Broad Institute Genomics Platform"/>
            <consortium name="The Broad Institute Genome Sequencing Center for Infectious Disease"/>
            <person name="Wu L."/>
            <person name="Ma J."/>
        </authorList>
    </citation>
    <scope>NUCLEOTIDE SEQUENCE [LARGE SCALE GENOMIC DNA]</scope>
    <source>
        <strain evidence="10">KACC 11299</strain>
    </source>
</reference>
<evidence type="ECO:0000256" key="4">
    <source>
        <dbReference type="ARBA" id="ARBA00022544"/>
    </source>
</evidence>
<evidence type="ECO:0000313" key="10">
    <source>
        <dbReference type="Proteomes" id="UP001596071"/>
    </source>
</evidence>
<feature type="transmembrane region" description="Helical" evidence="8">
    <location>
        <begin position="309"/>
        <end position="331"/>
    </location>
</feature>
<organism evidence="9 10">
    <name type="scientific">Sporosarcina koreensis</name>
    <dbReference type="NCBI Taxonomy" id="334735"/>
    <lineage>
        <taxon>Bacteria</taxon>
        <taxon>Bacillati</taxon>
        <taxon>Bacillota</taxon>
        <taxon>Bacilli</taxon>
        <taxon>Bacillales</taxon>
        <taxon>Caryophanaceae</taxon>
        <taxon>Sporosarcina</taxon>
    </lineage>
</organism>
<dbReference type="PANTHER" id="PTHR34975">
    <property type="entry name" value="SPORE GERMINATION PROTEIN A2"/>
    <property type="match status" value="1"/>
</dbReference>
<accession>A0ABW0TYD8</accession>
<keyword evidence="5 8" id="KW-0812">Transmembrane</keyword>
<dbReference type="Proteomes" id="UP001596071">
    <property type="component" value="Unassembled WGS sequence"/>
</dbReference>
<feature type="transmembrane region" description="Helical" evidence="8">
    <location>
        <begin position="67"/>
        <end position="87"/>
    </location>
</feature>
<evidence type="ECO:0000256" key="6">
    <source>
        <dbReference type="ARBA" id="ARBA00022989"/>
    </source>
</evidence>
<comment type="subcellular location">
    <subcellularLocation>
        <location evidence="1">Membrane</location>
        <topology evidence="1">Multi-pass membrane protein</topology>
    </subcellularLocation>
</comment>
<keyword evidence="10" id="KW-1185">Reference proteome</keyword>
<proteinExistence type="inferred from homology"/>
<feature type="transmembrane region" description="Helical" evidence="8">
    <location>
        <begin position="164"/>
        <end position="184"/>
    </location>
</feature>
<sequence>MFTLSRIQFFLIMFIVQTGTVFVTFQSRLINASGSNAWIVFIIAGILHYVQLLLFEKFYKKFIPGQLVSFLYIAYWSFITITFLAYINYTLSVWIFPNTPQIVTMTIIVAVSFYANTRRPEAVINLPAVIIPMIPFFLAFLFMAFPNLVWTWLFPINFTEYKPILKGLFVSQTTFIGIEIYLFLRKYVKEDEPVKGKPLFIYQSIWFLFFFTCLIFVLLFFPASGFKFTTEPLFHLLKSQKVTFIERLDLFFLFIWIVWSTITISIYIFMCIHAMKIHVKRVSNSFICLFHVLLVIISVYLATKDRIEIIRQAIVYVHLVFSILMPAIVILKNRGKKT</sequence>
<dbReference type="EMBL" id="JBHSNP010000011">
    <property type="protein sequence ID" value="MFC5603393.1"/>
    <property type="molecule type" value="Genomic_DNA"/>
</dbReference>
<gene>
    <name evidence="9" type="ORF">ACFPTP_09160</name>
</gene>
<comment type="similarity">
    <text evidence="2">Belongs to the amino acid-polyamine-organocation (APC) superfamily. Spore germination protein (SGP) (TC 2.A.3.9) family.</text>
</comment>
<feature type="transmembrane region" description="Helical" evidence="8">
    <location>
        <begin position="37"/>
        <end position="55"/>
    </location>
</feature>
<dbReference type="InterPro" id="IPR004761">
    <property type="entry name" value="Spore_GerAB"/>
</dbReference>
<dbReference type="Pfam" id="PF03845">
    <property type="entry name" value="Spore_permease"/>
    <property type="match status" value="1"/>
</dbReference>
<evidence type="ECO:0000256" key="3">
    <source>
        <dbReference type="ARBA" id="ARBA00022448"/>
    </source>
</evidence>
<keyword evidence="4" id="KW-0309">Germination</keyword>
<dbReference type="PANTHER" id="PTHR34975:SF2">
    <property type="entry name" value="SPORE GERMINATION PROTEIN A2"/>
    <property type="match status" value="1"/>
</dbReference>
<keyword evidence="3" id="KW-0813">Transport</keyword>
<feature type="transmembrane region" description="Helical" evidence="8">
    <location>
        <begin position="282"/>
        <end position="303"/>
    </location>
</feature>
<feature type="transmembrane region" description="Helical" evidence="8">
    <location>
        <begin position="122"/>
        <end position="144"/>
    </location>
</feature>
<feature type="transmembrane region" description="Helical" evidence="8">
    <location>
        <begin position="93"/>
        <end position="115"/>
    </location>
</feature>
<keyword evidence="6 8" id="KW-1133">Transmembrane helix</keyword>
<keyword evidence="7 8" id="KW-0472">Membrane</keyword>
<evidence type="ECO:0000256" key="8">
    <source>
        <dbReference type="SAM" id="Phobius"/>
    </source>
</evidence>
<feature type="transmembrane region" description="Helical" evidence="8">
    <location>
        <begin position="250"/>
        <end position="270"/>
    </location>
</feature>
<evidence type="ECO:0000256" key="7">
    <source>
        <dbReference type="ARBA" id="ARBA00023136"/>
    </source>
</evidence>
<protein>
    <submittedName>
        <fullName evidence="9">GerAB/ArcD/ProY family transporter</fullName>
    </submittedName>
</protein>
<feature type="transmembrane region" description="Helical" evidence="8">
    <location>
        <begin position="205"/>
        <end position="230"/>
    </location>
</feature>
<evidence type="ECO:0000256" key="2">
    <source>
        <dbReference type="ARBA" id="ARBA00007998"/>
    </source>
</evidence>
<evidence type="ECO:0000313" key="9">
    <source>
        <dbReference type="EMBL" id="MFC5603393.1"/>
    </source>
</evidence>
<dbReference type="RefSeq" id="WP_381443782.1">
    <property type="nucleotide sequence ID" value="NZ_JBHSNP010000011.1"/>
</dbReference>
<feature type="transmembrane region" description="Helical" evidence="8">
    <location>
        <begin position="7"/>
        <end position="25"/>
    </location>
</feature>
<comment type="caution">
    <text evidence="9">The sequence shown here is derived from an EMBL/GenBank/DDBJ whole genome shotgun (WGS) entry which is preliminary data.</text>
</comment>
<name>A0ABW0TYD8_9BACL</name>